<sequence>MASDPRITNYIAAGAWALIEPQFSAQGKQVLSTLITFLEDDCMPAEALFHQQLPESGPERWAGIPPVLETLKAKAKTLGLWNLWLSGGEFQHLAGGKGGGLSNLEYAILAEVSAHCTLCPEAMNCSAPDTGNMEVVARFGSPAQKAKYLQPLLDGKIRSAFSMTEYGISSSDASNLKNTTARIEGNKVIVNGHKWWISGAGDPRCSLHVLVAMTDPNNESKHKRHTIFFVDPKLPGVEIVRPMKVFGYDDAPEGHCEVIYKDVVLSLDDVAGGPANIGRGFEMLQARLGPGRLHHCMRAIGVANRALDLMLLRITNPIRKTFGKQLKDHGSVIADVAKSRAEIDMGRMIVLTAAKQIDLHKAKGALKEIGIAKFSVPALVSGIIDRAIQVHGAEGISQDTPLAKMWAGNRTLRFADGPDEVHMAQVGKVEIRDRLPYIQDRQLRVRRAEAKLGVRHHKL</sequence>
<dbReference type="InterPro" id="IPR009100">
    <property type="entry name" value="AcylCoA_DH/oxidase_NM_dom_sf"/>
</dbReference>
<dbReference type="InterPro" id="IPR006091">
    <property type="entry name" value="Acyl-CoA_Oxase/DH_mid-dom"/>
</dbReference>
<evidence type="ECO:0000259" key="10">
    <source>
        <dbReference type="Pfam" id="PF02771"/>
    </source>
</evidence>
<dbReference type="GO" id="GO:0050660">
    <property type="term" value="F:flavin adenine dinucleotide binding"/>
    <property type="evidence" value="ECO:0007669"/>
    <property type="project" value="InterPro"/>
</dbReference>
<dbReference type="InterPro" id="IPR036250">
    <property type="entry name" value="AcylCo_DH-like_C"/>
</dbReference>
<dbReference type="RefSeq" id="XP_028479650.1">
    <property type="nucleotide sequence ID" value="XM_028620678.1"/>
</dbReference>
<feature type="domain" description="Acyl-CoA oxidase/dehydrogenase middle" evidence="9">
    <location>
        <begin position="160"/>
        <end position="263"/>
    </location>
</feature>
<evidence type="ECO:0000256" key="4">
    <source>
        <dbReference type="ARBA" id="ARBA00022630"/>
    </source>
</evidence>
<dbReference type="Gene3D" id="2.40.110.10">
    <property type="entry name" value="Butyryl-CoA Dehydrogenase, subunit A, domain 2"/>
    <property type="match status" value="1"/>
</dbReference>
<dbReference type="STRING" id="105984.A0A427Y703"/>
<dbReference type="SUPFAM" id="SSF47203">
    <property type="entry name" value="Acyl-CoA dehydrogenase C-terminal domain-like"/>
    <property type="match status" value="1"/>
</dbReference>
<dbReference type="InterPro" id="IPR037069">
    <property type="entry name" value="AcylCoA_DH/ox_N_sf"/>
</dbReference>
<evidence type="ECO:0000313" key="12">
    <source>
        <dbReference type="Proteomes" id="UP000279236"/>
    </source>
</evidence>
<dbReference type="GO" id="GO:0005737">
    <property type="term" value="C:cytoplasm"/>
    <property type="evidence" value="ECO:0007669"/>
    <property type="project" value="TreeGrafter"/>
</dbReference>
<dbReference type="GO" id="GO:0003995">
    <property type="term" value="F:acyl-CoA dehydrogenase activity"/>
    <property type="evidence" value="ECO:0007669"/>
    <property type="project" value="TreeGrafter"/>
</dbReference>
<dbReference type="InterPro" id="IPR013786">
    <property type="entry name" value="AcylCoA_DH/ox_N"/>
</dbReference>
<dbReference type="PANTHER" id="PTHR48083">
    <property type="entry name" value="MEDIUM-CHAIN SPECIFIC ACYL-COA DEHYDROGENASE, MITOCHONDRIAL-RELATED"/>
    <property type="match status" value="1"/>
</dbReference>
<evidence type="ECO:0000256" key="2">
    <source>
        <dbReference type="ARBA" id="ARBA00009347"/>
    </source>
</evidence>
<evidence type="ECO:0000256" key="6">
    <source>
        <dbReference type="ARBA" id="ARBA00023002"/>
    </source>
</evidence>
<organism evidence="11 12">
    <name type="scientific">Apiotrichum porosum</name>
    <dbReference type="NCBI Taxonomy" id="105984"/>
    <lineage>
        <taxon>Eukaryota</taxon>
        <taxon>Fungi</taxon>
        <taxon>Dikarya</taxon>
        <taxon>Basidiomycota</taxon>
        <taxon>Agaricomycotina</taxon>
        <taxon>Tremellomycetes</taxon>
        <taxon>Trichosporonales</taxon>
        <taxon>Trichosporonaceae</taxon>
        <taxon>Apiotrichum</taxon>
    </lineage>
</organism>
<evidence type="ECO:0000259" key="9">
    <source>
        <dbReference type="Pfam" id="PF02770"/>
    </source>
</evidence>
<accession>A0A427Y703</accession>
<comment type="caution">
    <text evidence="11">The sequence shown here is derived from an EMBL/GenBank/DDBJ whole genome shotgun (WGS) entry which is preliminary data.</text>
</comment>
<dbReference type="InterPro" id="IPR050741">
    <property type="entry name" value="Acyl-CoA_dehydrogenase"/>
</dbReference>
<keyword evidence="6 7" id="KW-0560">Oxidoreductase</keyword>
<dbReference type="SUPFAM" id="SSF56645">
    <property type="entry name" value="Acyl-CoA dehydrogenase NM domain-like"/>
    <property type="match status" value="1"/>
</dbReference>
<dbReference type="Pfam" id="PF02771">
    <property type="entry name" value="Acyl-CoA_dh_N"/>
    <property type="match status" value="1"/>
</dbReference>
<dbReference type="Gene3D" id="1.10.540.10">
    <property type="entry name" value="Acyl-CoA dehydrogenase/oxidase, N-terminal domain"/>
    <property type="match status" value="1"/>
</dbReference>
<dbReference type="Proteomes" id="UP000279236">
    <property type="component" value="Unassembled WGS sequence"/>
</dbReference>
<protein>
    <recommendedName>
        <fullName evidence="13">Acyl-CoA dehydrogenase</fullName>
    </recommendedName>
</protein>
<comment type="cofactor">
    <cofactor evidence="1 7">
        <name>FAD</name>
        <dbReference type="ChEBI" id="CHEBI:57692"/>
    </cofactor>
</comment>
<keyword evidence="4 7" id="KW-0285">Flavoprotein</keyword>
<feature type="domain" description="Acyl-CoA dehydrogenase/oxidase C-terminal" evidence="8">
    <location>
        <begin position="278"/>
        <end position="428"/>
    </location>
</feature>
<dbReference type="GeneID" id="39589686"/>
<gene>
    <name evidence="11" type="ORF">EHS24_005143</name>
</gene>
<keyword evidence="5 7" id="KW-0274">FAD</keyword>
<name>A0A427Y703_9TREE</name>
<evidence type="ECO:0000256" key="3">
    <source>
        <dbReference type="ARBA" id="ARBA00011738"/>
    </source>
</evidence>
<dbReference type="AlphaFoldDB" id="A0A427Y703"/>
<feature type="domain" description="Acyl-CoA dehydrogenase/oxidase N-terminal" evidence="10">
    <location>
        <begin position="98"/>
        <end position="156"/>
    </location>
</feature>
<dbReference type="PANTHER" id="PTHR48083:SF13">
    <property type="entry name" value="ACYL-COA DEHYDROGENASE FAMILY MEMBER 11"/>
    <property type="match status" value="1"/>
</dbReference>
<keyword evidence="12" id="KW-1185">Reference proteome</keyword>
<dbReference type="EMBL" id="RSCE01000002">
    <property type="protein sequence ID" value="RSH86865.1"/>
    <property type="molecule type" value="Genomic_DNA"/>
</dbReference>
<reference evidence="11 12" key="1">
    <citation type="submission" date="2018-11" db="EMBL/GenBank/DDBJ databases">
        <title>Genome sequence of Apiotrichum porosum DSM 27194.</title>
        <authorList>
            <person name="Aliyu H."/>
            <person name="Gorte O."/>
            <person name="Ochsenreither K."/>
        </authorList>
    </citation>
    <scope>NUCLEOTIDE SEQUENCE [LARGE SCALE GENOMIC DNA]</scope>
    <source>
        <strain evidence="11 12">DSM 27194</strain>
    </source>
</reference>
<dbReference type="GO" id="GO:0033539">
    <property type="term" value="P:fatty acid beta-oxidation using acyl-CoA dehydrogenase"/>
    <property type="evidence" value="ECO:0007669"/>
    <property type="project" value="TreeGrafter"/>
</dbReference>
<evidence type="ECO:0000313" key="11">
    <source>
        <dbReference type="EMBL" id="RSH86865.1"/>
    </source>
</evidence>
<dbReference type="Pfam" id="PF00441">
    <property type="entry name" value="Acyl-CoA_dh_1"/>
    <property type="match status" value="1"/>
</dbReference>
<comment type="similarity">
    <text evidence="2 7">Belongs to the acyl-CoA dehydrogenase family.</text>
</comment>
<dbReference type="OrthoDB" id="434771at2759"/>
<dbReference type="Pfam" id="PF02770">
    <property type="entry name" value="Acyl-CoA_dh_M"/>
    <property type="match status" value="1"/>
</dbReference>
<evidence type="ECO:0000256" key="7">
    <source>
        <dbReference type="RuleBase" id="RU362125"/>
    </source>
</evidence>
<dbReference type="InterPro" id="IPR009075">
    <property type="entry name" value="AcylCo_DH/oxidase_C"/>
</dbReference>
<evidence type="ECO:0000256" key="5">
    <source>
        <dbReference type="ARBA" id="ARBA00022827"/>
    </source>
</evidence>
<evidence type="ECO:0008006" key="13">
    <source>
        <dbReference type="Google" id="ProtNLM"/>
    </source>
</evidence>
<comment type="subunit">
    <text evidence="3">Homodimer.</text>
</comment>
<dbReference type="InterPro" id="IPR046373">
    <property type="entry name" value="Acyl-CoA_Oxase/DH_mid-dom_sf"/>
</dbReference>
<evidence type="ECO:0000256" key="1">
    <source>
        <dbReference type="ARBA" id="ARBA00001974"/>
    </source>
</evidence>
<proteinExistence type="inferred from homology"/>
<dbReference type="Gene3D" id="1.20.140.10">
    <property type="entry name" value="Butyryl-CoA Dehydrogenase, subunit A, domain 3"/>
    <property type="match status" value="1"/>
</dbReference>
<evidence type="ECO:0000259" key="8">
    <source>
        <dbReference type="Pfam" id="PF00441"/>
    </source>
</evidence>